<keyword evidence="10" id="KW-1185">Reference proteome</keyword>
<name>A0ABX2N3Y3_9SPHN</name>
<dbReference type="Pfam" id="PF25975">
    <property type="entry name" value="CzcB_C"/>
    <property type="match status" value="1"/>
</dbReference>
<keyword evidence="3" id="KW-1133">Transmembrane helix</keyword>
<dbReference type="InterPro" id="IPR045800">
    <property type="entry name" value="HMBD"/>
</dbReference>
<protein>
    <submittedName>
        <fullName evidence="9">Efflux RND transporter periplasmic adaptor subunit</fullName>
    </submittedName>
</protein>
<dbReference type="Gene3D" id="2.40.50.320">
    <property type="entry name" value="Copper binding periplasmic protein CusF"/>
    <property type="match status" value="1"/>
</dbReference>
<evidence type="ECO:0000259" key="5">
    <source>
        <dbReference type="Pfam" id="PF25869"/>
    </source>
</evidence>
<dbReference type="InterPro" id="IPR058792">
    <property type="entry name" value="Beta-barrel_RND_2"/>
</dbReference>
<dbReference type="InterPro" id="IPR058790">
    <property type="entry name" value="BSH_CusB"/>
</dbReference>
<proteinExistence type="inferred from homology"/>
<dbReference type="NCBIfam" id="TIGR01730">
    <property type="entry name" value="RND_mfp"/>
    <property type="match status" value="1"/>
</dbReference>
<dbReference type="Pfam" id="PF25954">
    <property type="entry name" value="Beta-barrel_RND_2"/>
    <property type="match status" value="1"/>
</dbReference>
<comment type="caution">
    <text evidence="9">The sequence shown here is derived from an EMBL/GenBank/DDBJ whole genome shotgun (WGS) entry which is preliminary data.</text>
</comment>
<dbReference type="EMBL" id="JABWMH010000003">
    <property type="protein sequence ID" value="NVD28318.1"/>
    <property type="molecule type" value="Genomic_DNA"/>
</dbReference>
<feature type="domain" description="CusB-like barrel-sandwich hybrid" evidence="6">
    <location>
        <begin position="132"/>
        <end position="249"/>
    </location>
</feature>
<evidence type="ECO:0000313" key="10">
    <source>
        <dbReference type="Proteomes" id="UP000652427"/>
    </source>
</evidence>
<dbReference type="InterPro" id="IPR006143">
    <property type="entry name" value="RND_pump_MFP"/>
</dbReference>
<sequence length="496" mass="52807">MTLTSIQDNKWRVLVLATVLAAGGGGYWLGTGGAGDSSKTATTQGDGDILYYYDPMFPQQKFDAPGKSPFMDMQLVPKYAGEASDGNASEPGITISPDIAQNLGIRTAEALVGKIESKLRVTGTIEFNERDIAIVQARSGGFVQRTYRRAPSDIVPAGAPLADILVPDWGGAQAEYLALARSGNDHFATAAKERMRLLGMPDDLIRRVERSGRQQSVYTVSAPIGGVIESLSVREGMTLAEGQPLAQINGLNTVWLNVAIPEARASEIRVGQRAVAELQSFPDMEFAGKVIAILPSVESGSRTLTGRIELANKGGRLRPGMFATVDMGDTGSPAILVPTEAIIATGTRNLVMLANGKGRYRPAEVKIGREGGGQTEILAGLLPGEKVIVSGQFLVDSEASLSGIKVRPIEGEQKSAPKKMSGYQTSGRIEAITSGAVTLSHEPVPALKWPAMTMDFKLAKPGLLRGFKKGDRVTFRFMQMETGSTITSISRAEANQ</sequence>
<dbReference type="InterPro" id="IPR058791">
    <property type="entry name" value="3HB_CusB"/>
</dbReference>
<evidence type="ECO:0000259" key="4">
    <source>
        <dbReference type="Pfam" id="PF19335"/>
    </source>
</evidence>
<evidence type="ECO:0000259" key="6">
    <source>
        <dbReference type="Pfam" id="PF25919"/>
    </source>
</evidence>
<evidence type="ECO:0000256" key="1">
    <source>
        <dbReference type="ARBA" id="ARBA00009477"/>
    </source>
</evidence>
<comment type="similarity">
    <text evidence="1">Belongs to the membrane fusion protein (MFP) (TC 8.A.1) family.</text>
</comment>
<feature type="domain" description="CzcB-like C-terminal circularly permuted SH3-like" evidence="8">
    <location>
        <begin position="336"/>
        <end position="395"/>
    </location>
</feature>
<reference evidence="9 10" key="1">
    <citation type="submission" date="2020-06" db="EMBL/GenBank/DDBJ databases">
        <authorList>
            <person name="Kim S.-J."/>
            <person name="Park S.-J."/>
        </authorList>
    </citation>
    <scope>NUCLEOTIDE SEQUENCE [LARGE SCALE GENOMIC DNA]</scope>
    <source>
        <strain evidence="9 10">SW-151</strain>
    </source>
</reference>
<evidence type="ECO:0000256" key="3">
    <source>
        <dbReference type="SAM" id="Phobius"/>
    </source>
</evidence>
<feature type="domain" description="CusB-like beta-barrel" evidence="7">
    <location>
        <begin position="253"/>
        <end position="329"/>
    </location>
</feature>
<dbReference type="SUPFAM" id="SSF111369">
    <property type="entry name" value="HlyD-like secretion proteins"/>
    <property type="match status" value="1"/>
</dbReference>
<dbReference type="Proteomes" id="UP000652427">
    <property type="component" value="Unassembled WGS sequence"/>
</dbReference>
<dbReference type="Gene3D" id="6.10.140.730">
    <property type="match status" value="1"/>
</dbReference>
<feature type="transmembrane region" description="Helical" evidence="3">
    <location>
        <begin position="12"/>
        <end position="30"/>
    </location>
</feature>
<dbReference type="Pfam" id="PF19335">
    <property type="entry name" value="HMBD"/>
    <property type="match status" value="1"/>
</dbReference>
<feature type="domain" description="Heavy metal binding" evidence="4">
    <location>
        <begin position="51"/>
        <end position="78"/>
    </location>
</feature>
<feature type="domain" description="CusB-like three alpha-helical bundle" evidence="5">
    <location>
        <begin position="168"/>
        <end position="215"/>
    </location>
</feature>
<dbReference type="InterPro" id="IPR051909">
    <property type="entry name" value="MFP_Cation_Efflux"/>
</dbReference>
<evidence type="ECO:0000259" key="7">
    <source>
        <dbReference type="Pfam" id="PF25954"/>
    </source>
</evidence>
<dbReference type="InterPro" id="IPR042230">
    <property type="entry name" value="CusF_sf"/>
</dbReference>
<dbReference type="InterPro" id="IPR021647">
    <property type="entry name" value="CusF_Ec"/>
</dbReference>
<dbReference type="PANTHER" id="PTHR30097">
    <property type="entry name" value="CATION EFFLUX SYSTEM PROTEIN CUSB"/>
    <property type="match status" value="1"/>
</dbReference>
<accession>A0ABX2N3Y3</accession>
<dbReference type="PANTHER" id="PTHR30097:SF15">
    <property type="entry name" value="CATION EFFLUX SYSTEM PROTEIN CUSB"/>
    <property type="match status" value="1"/>
</dbReference>
<keyword evidence="3" id="KW-0812">Transmembrane</keyword>
<dbReference type="Gene3D" id="2.40.50.100">
    <property type="match status" value="1"/>
</dbReference>
<organism evidence="9 10">
    <name type="scientific">Parasphingorhabdus flavimaris</name>
    <dbReference type="NCBI Taxonomy" id="266812"/>
    <lineage>
        <taxon>Bacteria</taxon>
        <taxon>Pseudomonadati</taxon>
        <taxon>Pseudomonadota</taxon>
        <taxon>Alphaproteobacteria</taxon>
        <taxon>Sphingomonadales</taxon>
        <taxon>Sphingomonadaceae</taxon>
        <taxon>Parasphingorhabdus</taxon>
    </lineage>
</organism>
<evidence type="ECO:0000259" key="8">
    <source>
        <dbReference type="Pfam" id="PF25975"/>
    </source>
</evidence>
<dbReference type="InterPro" id="IPR058649">
    <property type="entry name" value="CzcB_C"/>
</dbReference>
<dbReference type="Pfam" id="PF25919">
    <property type="entry name" value="BSH_CusB"/>
    <property type="match status" value="1"/>
</dbReference>
<dbReference type="Pfam" id="PF25869">
    <property type="entry name" value="3HB_CusB"/>
    <property type="match status" value="1"/>
</dbReference>
<gene>
    <name evidence="9" type="ORF">HUO14_10430</name>
</gene>
<keyword evidence="3" id="KW-0472">Membrane</keyword>
<dbReference type="Gene3D" id="2.40.420.20">
    <property type="match status" value="1"/>
</dbReference>
<evidence type="ECO:0000256" key="2">
    <source>
        <dbReference type="ARBA" id="ARBA00022448"/>
    </source>
</evidence>
<keyword evidence="2" id="KW-0813">Transport</keyword>
<dbReference type="RefSeq" id="WP_100093770.1">
    <property type="nucleotide sequence ID" value="NZ_JABWMH010000003.1"/>
</dbReference>
<dbReference type="Gene3D" id="2.40.30.170">
    <property type="match status" value="1"/>
</dbReference>
<evidence type="ECO:0000313" key="9">
    <source>
        <dbReference type="EMBL" id="NVD28318.1"/>
    </source>
</evidence>
<dbReference type="Pfam" id="PF11604">
    <property type="entry name" value="CusF_Ec"/>
    <property type="match status" value="1"/>
</dbReference>